<dbReference type="Proteomes" id="UP001580430">
    <property type="component" value="Unassembled WGS sequence"/>
</dbReference>
<evidence type="ECO:0000256" key="7">
    <source>
        <dbReference type="HAMAP-Rule" id="MF_00165"/>
    </source>
</evidence>
<sequence length="215" mass="24985">MGCLIAFEGVARSGKSTLINLLNQELSEKGIETSITEWNSYPGIQDIINHKKTHFTFSPLTYSLMHLSDFALRYEERIRPALERESYVIADRWYYTAFTRDVVRGIPLDYVQQAYQFARKPDVVFFIDIPVEIALERHYKTKTYFGYNSGTDIWPELTAEEAFKTYFSALKELYLPFIKEDRFIYLDGTNSPDDLMRQVRAHLSAKDVSVGEFGN</sequence>
<keyword evidence="4 7" id="KW-0547">Nucleotide-binding</keyword>
<keyword evidence="6 7" id="KW-0067">ATP-binding</keyword>
<keyword evidence="2 7" id="KW-0808">Transferase</keyword>
<evidence type="ECO:0000313" key="9">
    <source>
        <dbReference type="EMBL" id="MFB5760585.1"/>
    </source>
</evidence>
<dbReference type="Gene3D" id="3.40.50.300">
    <property type="entry name" value="P-loop containing nucleotide triphosphate hydrolases"/>
    <property type="match status" value="1"/>
</dbReference>
<feature type="domain" description="Thymidylate kinase-like" evidence="8">
    <location>
        <begin position="7"/>
        <end position="198"/>
    </location>
</feature>
<evidence type="ECO:0000256" key="6">
    <source>
        <dbReference type="ARBA" id="ARBA00022840"/>
    </source>
</evidence>
<dbReference type="GO" id="GO:0016301">
    <property type="term" value="F:kinase activity"/>
    <property type="evidence" value="ECO:0007669"/>
    <property type="project" value="UniProtKB-KW"/>
</dbReference>
<organism evidence="9 10">
    <name type="scientific">Paenibacillus medicaginis</name>
    <dbReference type="NCBI Taxonomy" id="1470560"/>
    <lineage>
        <taxon>Bacteria</taxon>
        <taxon>Bacillati</taxon>
        <taxon>Bacillota</taxon>
        <taxon>Bacilli</taxon>
        <taxon>Bacillales</taxon>
        <taxon>Paenibacillaceae</taxon>
        <taxon>Paenibacillus</taxon>
    </lineage>
</organism>
<keyword evidence="10" id="KW-1185">Reference proteome</keyword>
<gene>
    <name evidence="7" type="primary">tmk</name>
    <name evidence="9" type="ORF">ACE5LO_09285</name>
</gene>
<comment type="caution">
    <text evidence="7">Lacks conserved residue(s) required for the propagation of feature annotation.</text>
</comment>
<dbReference type="PANTHER" id="PTHR10344">
    <property type="entry name" value="THYMIDYLATE KINASE"/>
    <property type="match status" value="1"/>
</dbReference>
<comment type="function">
    <text evidence="7">Phosphorylation of dTMP to form dTDP in both de novo and salvage pathways of dTTP synthesis.</text>
</comment>
<comment type="catalytic activity">
    <reaction evidence="7">
        <text>dTMP + ATP = dTDP + ADP</text>
        <dbReference type="Rhea" id="RHEA:13517"/>
        <dbReference type="ChEBI" id="CHEBI:30616"/>
        <dbReference type="ChEBI" id="CHEBI:58369"/>
        <dbReference type="ChEBI" id="CHEBI:63528"/>
        <dbReference type="ChEBI" id="CHEBI:456216"/>
        <dbReference type="EC" id="2.7.4.9"/>
    </reaction>
</comment>
<comment type="similarity">
    <text evidence="1 7">Belongs to the thymidylate kinase family.</text>
</comment>
<dbReference type="RefSeq" id="WP_375519729.1">
    <property type="nucleotide sequence ID" value="NZ_JBHIRY010000006.1"/>
</dbReference>
<keyword evidence="5 7" id="KW-0418">Kinase</keyword>
<accession>A0ABV5C1U0</accession>
<protein>
    <recommendedName>
        <fullName evidence="7">Thymidylate kinase</fullName>
        <ecNumber evidence="7">2.7.4.9</ecNumber>
    </recommendedName>
    <alternativeName>
        <fullName evidence="7">dTMP kinase</fullName>
    </alternativeName>
</protein>
<dbReference type="HAMAP" id="MF_00165">
    <property type="entry name" value="Thymidylate_kinase"/>
    <property type="match status" value="1"/>
</dbReference>
<comment type="caution">
    <text evidence="9">The sequence shown here is derived from an EMBL/GenBank/DDBJ whole genome shotgun (WGS) entry which is preliminary data.</text>
</comment>
<dbReference type="PANTHER" id="PTHR10344:SF1">
    <property type="entry name" value="THYMIDYLATE KINASE"/>
    <property type="match status" value="1"/>
</dbReference>
<proteinExistence type="inferred from homology"/>
<dbReference type="EMBL" id="JBHIRY010000006">
    <property type="protein sequence ID" value="MFB5760585.1"/>
    <property type="molecule type" value="Genomic_DNA"/>
</dbReference>
<name>A0ABV5C1U0_9BACL</name>
<evidence type="ECO:0000256" key="1">
    <source>
        <dbReference type="ARBA" id="ARBA00009776"/>
    </source>
</evidence>
<dbReference type="CDD" id="cd01672">
    <property type="entry name" value="TMPK"/>
    <property type="match status" value="1"/>
</dbReference>
<dbReference type="InterPro" id="IPR018094">
    <property type="entry name" value="Thymidylate_kinase"/>
</dbReference>
<keyword evidence="3 7" id="KW-0545">Nucleotide biosynthesis</keyword>
<reference evidence="9 10" key="1">
    <citation type="submission" date="2024-09" db="EMBL/GenBank/DDBJ databases">
        <title>Paenibacillus zeirhizospherea sp. nov., isolated from surface of the maize (Zea mays) roots in a horticulture field, Hungary.</title>
        <authorList>
            <person name="Marton D."/>
            <person name="Farkas M."/>
            <person name="Bedics A."/>
            <person name="Toth E."/>
            <person name="Tancsics A."/>
            <person name="Boka K."/>
            <person name="Marati G."/>
            <person name="Kriszt B."/>
            <person name="Cserhati M."/>
        </authorList>
    </citation>
    <scope>NUCLEOTIDE SEQUENCE [LARGE SCALE GENOMIC DNA]</scope>
    <source>
        <strain evidence="9 10">JCM 18446</strain>
    </source>
</reference>
<evidence type="ECO:0000313" key="10">
    <source>
        <dbReference type="Proteomes" id="UP001580430"/>
    </source>
</evidence>
<dbReference type="InterPro" id="IPR039430">
    <property type="entry name" value="Thymidylate_kin-like_dom"/>
</dbReference>
<dbReference type="SUPFAM" id="SSF52540">
    <property type="entry name" value="P-loop containing nucleoside triphosphate hydrolases"/>
    <property type="match status" value="1"/>
</dbReference>
<evidence type="ECO:0000256" key="4">
    <source>
        <dbReference type="ARBA" id="ARBA00022741"/>
    </source>
</evidence>
<dbReference type="InterPro" id="IPR027417">
    <property type="entry name" value="P-loop_NTPase"/>
</dbReference>
<evidence type="ECO:0000256" key="2">
    <source>
        <dbReference type="ARBA" id="ARBA00022679"/>
    </source>
</evidence>
<evidence type="ECO:0000256" key="5">
    <source>
        <dbReference type="ARBA" id="ARBA00022777"/>
    </source>
</evidence>
<dbReference type="Pfam" id="PF02223">
    <property type="entry name" value="Thymidylate_kin"/>
    <property type="match status" value="1"/>
</dbReference>
<dbReference type="EC" id="2.7.4.9" evidence="7"/>
<evidence type="ECO:0000256" key="3">
    <source>
        <dbReference type="ARBA" id="ARBA00022727"/>
    </source>
</evidence>
<evidence type="ECO:0000259" key="8">
    <source>
        <dbReference type="Pfam" id="PF02223"/>
    </source>
</evidence>